<evidence type="ECO:0000256" key="6">
    <source>
        <dbReference type="ARBA" id="ARBA00023242"/>
    </source>
</evidence>
<dbReference type="GO" id="GO:0001228">
    <property type="term" value="F:DNA-binding transcription activator activity, RNA polymerase II-specific"/>
    <property type="evidence" value="ECO:0007669"/>
    <property type="project" value="TreeGrafter"/>
</dbReference>
<keyword evidence="10" id="KW-1185">Reference proteome</keyword>
<dbReference type="InterPro" id="IPR013087">
    <property type="entry name" value="Znf_C2H2_type"/>
</dbReference>
<evidence type="ECO:0000256" key="3">
    <source>
        <dbReference type="ARBA" id="ARBA00022737"/>
    </source>
</evidence>
<evidence type="ECO:0000313" key="10">
    <source>
        <dbReference type="Proteomes" id="UP000327118"/>
    </source>
</evidence>
<dbReference type="GO" id="GO:0008270">
    <property type="term" value="F:zinc ion binding"/>
    <property type="evidence" value="ECO:0007669"/>
    <property type="project" value="UniProtKB-KW"/>
</dbReference>
<dbReference type="PROSITE" id="PS50157">
    <property type="entry name" value="ZINC_FINGER_C2H2_2"/>
    <property type="match status" value="2"/>
</dbReference>
<dbReference type="PROSITE" id="PS00028">
    <property type="entry name" value="ZINC_FINGER_C2H2_1"/>
    <property type="match status" value="1"/>
</dbReference>
<dbReference type="Pfam" id="PF00096">
    <property type="entry name" value="zf-C2H2"/>
    <property type="match status" value="1"/>
</dbReference>
<evidence type="ECO:0000256" key="5">
    <source>
        <dbReference type="ARBA" id="ARBA00022833"/>
    </source>
</evidence>
<keyword evidence="4 7" id="KW-0863">Zinc-finger</keyword>
<dbReference type="SUPFAM" id="SSF57667">
    <property type="entry name" value="beta-beta-alpha zinc fingers"/>
    <property type="match status" value="1"/>
</dbReference>
<evidence type="ECO:0000256" key="2">
    <source>
        <dbReference type="ARBA" id="ARBA00022723"/>
    </source>
</evidence>
<evidence type="ECO:0000256" key="7">
    <source>
        <dbReference type="PROSITE-ProRule" id="PRU00042"/>
    </source>
</evidence>
<dbReference type="GO" id="GO:0005634">
    <property type="term" value="C:nucleus"/>
    <property type="evidence" value="ECO:0007669"/>
    <property type="project" value="UniProtKB-SubCell"/>
</dbReference>
<evidence type="ECO:0000259" key="8">
    <source>
        <dbReference type="PROSITE" id="PS50157"/>
    </source>
</evidence>
<reference evidence="10" key="1">
    <citation type="submission" date="2019-04" db="EMBL/GenBank/DDBJ databases">
        <title>Friends and foes A comparative genomics studyof 23 Aspergillus species from section Flavi.</title>
        <authorList>
            <consortium name="DOE Joint Genome Institute"/>
            <person name="Kjaerbolling I."/>
            <person name="Vesth T."/>
            <person name="Frisvad J.C."/>
            <person name="Nybo J.L."/>
            <person name="Theobald S."/>
            <person name="Kildgaard S."/>
            <person name="Isbrandt T."/>
            <person name="Kuo A."/>
            <person name="Sato A."/>
            <person name="Lyhne E.K."/>
            <person name="Kogle M.E."/>
            <person name="Wiebenga A."/>
            <person name="Kun R.S."/>
            <person name="Lubbers R.J."/>
            <person name="Makela M.R."/>
            <person name="Barry K."/>
            <person name="Chovatia M."/>
            <person name="Clum A."/>
            <person name="Daum C."/>
            <person name="Haridas S."/>
            <person name="He G."/>
            <person name="LaButti K."/>
            <person name="Lipzen A."/>
            <person name="Mondo S."/>
            <person name="Riley R."/>
            <person name="Salamov A."/>
            <person name="Simmons B.A."/>
            <person name="Magnuson J.K."/>
            <person name="Henrissat B."/>
            <person name="Mortensen U.H."/>
            <person name="Larsen T.O."/>
            <person name="Devries R.P."/>
            <person name="Grigoriev I.V."/>
            <person name="Machida M."/>
            <person name="Baker S.E."/>
            <person name="Andersen M.R."/>
        </authorList>
    </citation>
    <scope>NUCLEOTIDE SEQUENCE [LARGE SCALE GENOMIC DNA]</scope>
    <source>
        <strain evidence="10">CBS 553.77</strain>
    </source>
</reference>
<dbReference type="InterPro" id="IPR036236">
    <property type="entry name" value="Znf_C2H2_sf"/>
</dbReference>
<dbReference type="GO" id="GO:0000978">
    <property type="term" value="F:RNA polymerase II cis-regulatory region sequence-specific DNA binding"/>
    <property type="evidence" value="ECO:0007669"/>
    <property type="project" value="TreeGrafter"/>
</dbReference>
<dbReference type="PANTHER" id="PTHR24376:SF216">
    <property type="entry name" value="ZINC FINGER PROTEIN 420-LIKE"/>
    <property type="match status" value="1"/>
</dbReference>
<accession>A0A5N6ZCM5</accession>
<evidence type="ECO:0000256" key="4">
    <source>
        <dbReference type="ARBA" id="ARBA00022771"/>
    </source>
</evidence>
<feature type="domain" description="C2H2-type" evidence="8">
    <location>
        <begin position="108"/>
        <end position="135"/>
    </location>
</feature>
<dbReference type="Proteomes" id="UP000327118">
    <property type="component" value="Unassembled WGS sequence"/>
</dbReference>
<dbReference type="PANTHER" id="PTHR24376">
    <property type="entry name" value="ZINC FINGER PROTEIN"/>
    <property type="match status" value="1"/>
</dbReference>
<evidence type="ECO:0000313" key="9">
    <source>
        <dbReference type="EMBL" id="KAE8354499.1"/>
    </source>
</evidence>
<comment type="subcellular location">
    <subcellularLocation>
        <location evidence="1">Nucleus</location>
    </subcellularLocation>
</comment>
<dbReference type="EMBL" id="ML739071">
    <property type="protein sequence ID" value="KAE8354499.1"/>
    <property type="molecule type" value="Genomic_DNA"/>
</dbReference>
<proteinExistence type="predicted"/>
<keyword evidence="6" id="KW-0539">Nucleus</keyword>
<keyword evidence="3" id="KW-0677">Repeat</keyword>
<name>A0A5N6ZCM5_9EURO</name>
<dbReference type="SMART" id="SM00355">
    <property type="entry name" value="ZnF_C2H2"/>
    <property type="match status" value="6"/>
</dbReference>
<dbReference type="AlphaFoldDB" id="A0A5N6ZCM5"/>
<dbReference type="OrthoDB" id="6105938at2759"/>
<keyword evidence="5" id="KW-0862">Zinc</keyword>
<keyword evidence="2" id="KW-0479">Metal-binding</keyword>
<dbReference type="Pfam" id="PF13912">
    <property type="entry name" value="zf-C2H2_6"/>
    <property type="match status" value="2"/>
</dbReference>
<protein>
    <recommendedName>
        <fullName evidence="8">C2H2-type domain-containing protein</fullName>
    </recommendedName>
</protein>
<gene>
    <name evidence="9" type="ORF">BDV28DRAFT_130811</name>
</gene>
<sequence length="242" mass="27296">METTTKYCTHCDREFSSQKALTTHAALNLQTAHWCKRCTRAFPSQTAITAHRHRSAAHHICTKCLARDFETEQQRKAHLQDIHHTCATCENSFANKEELEAHVRVAHLSCEICGQVFHDANSLGMHRDVHQERRVRCFGCAGRFARYSSMVAHLESGGCCCRITREMVKAVVLEFSGREYRMLDQTADKYLCPTCARKSASLSALCQHAERTPGCRHLTSAVGALAQLMEFLKHSMQQGDLS</sequence>
<organism evidence="9 10">
    <name type="scientific">Aspergillus coremiiformis</name>
    <dbReference type="NCBI Taxonomy" id="138285"/>
    <lineage>
        <taxon>Eukaryota</taxon>
        <taxon>Fungi</taxon>
        <taxon>Dikarya</taxon>
        <taxon>Ascomycota</taxon>
        <taxon>Pezizomycotina</taxon>
        <taxon>Eurotiomycetes</taxon>
        <taxon>Eurotiomycetidae</taxon>
        <taxon>Eurotiales</taxon>
        <taxon>Aspergillaceae</taxon>
        <taxon>Aspergillus</taxon>
        <taxon>Aspergillus subgen. Circumdati</taxon>
    </lineage>
</organism>
<dbReference type="Gene3D" id="3.30.160.60">
    <property type="entry name" value="Classic Zinc Finger"/>
    <property type="match status" value="2"/>
</dbReference>
<feature type="domain" description="C2H2-type" evidence="8">
    <location>
        <begin position="84"/>
        <end position="107"/>
    </location>
</feature>
<evidence type="ECO:0000256" key="1">
    <source>
        <dbReference type="ARBA" id="ARBA00004123"/>
    </source>
</evidence>